<gene>
    <name evidence="7" type="ORF">TSOC_004090</name>
</gene>
<feature type="transmembrane region" description="Helical" evidence="5">
    <location>
        <begin position="30"/>
        <end position="49"/>
    </location>
</feature>
<proteinExistence type="predicted"/>
<feature type="transmembrane region" description="Helical" evidence="5">
    <location>
        <begin position="69"/>
        <end position="90"/>
    </location>
</feature>
<keyword evidence="3 5" id="KW-1133">Transmembrane helix</keyword>
<evidence type="ECO:0000313" key="7">
    <source>
        <dbReference type="EMBL" id="PNH09283.1"/>
    </source>
</evidence>
<evidence type="ECO:0000259" key="6">
    <source>
        <dbReference type="Pfam" id="PF02656"/>
    </source>
</evidence>
<feature type="transmembrane region" description="Helical" evidence="5">
    <location>
        <begin position="119"/>
        <end position="140"/>
    </location>
</feature>
<evidence type="ECO:0000256" key="4">
    <source>
        <dbReference type="ARBA" id="ARBA00023136"/>
    </source>
</evidence>
<comment type="caution">
    <text evidence="7">The sequence shown here is derived from an EMBL/GenBank/DDBJ whole genome shotgun (WGS) entry which is preliminary data.</text>
</comment>
<comment type="subcellular location">
    <subcellularLocation>
        <location evidence="1">Endomembrane system</location>
        <topology evidence="1">Multi-pass membrane protein</topology>
    </subcellularLocation>
</comment>
<accession>A0A2J8A9X1</accession>
<dbReference type="EMBL" id="PGGS01000096">
    <property type="protein sequence ID" value="PNH09283.1"/>
    <property type="molecule type" value="Genomic_DNA"/>
</dbReference>
<reference evidence="7 8" key="1">
    <citation type="journal article" date="2017" name="Mol. Biol. Evol.">
        <title>The 4-celled Tetrabaena socialis nuclear genome reveals the essential components for genetic control of cell number at the origin of multicellularity in the volvocine lineage.</title>
        <authorList>
            <person name="Featherston J."/>
            <person name="Arakaki Y."/>
            <person name="Hanschen E.R."/>
            <person name="Ferris P.J."/>
            <person name="Michod R.E."/>
            <person name="Olson B.J.S.C."/>
            <person name="Nozaki H."/>
            <person name="Durand P.M."/>
        </authorList>
    </citation>
    <scope>NUCLEOTIDE SEQUENCE [LARGE SCALE GENOMIC DNA]</scope>
    <source>
        <strain evidence="7 8">NIES-571</strain>
    </source>
</reference>
<dbReference type="InterPro" id="IPR003807">
    <property type="entry name" value="DUF202"/>
</dbReference>
<name>A0A2J8A9X1_9CHLO</name>
<feature type="domain" description="DUF202" evidence="6">
    <location>
        <begin position="14"/>
        <end position="94"/>
    </location>
</feature>
<sequence length="153" mass="16015">MLPAEPYRNTVDAKVYLANERTFLTWMRQAVLMGGIGAALSGLAAYQGAQGQLAPGPHGPLAAVVQLKLAGGALLLTAAAMSLAAGRNFFRRGQMIRRAGPAGEPSDSRGWYSVWLPRLLTGSLSLVMAAVWVAALLRLLPERDGTAEEGGAG</sequence>
<dbReference type="AlphaFoldDB" id="A0A2J8A9X1"/>
<organism evidence="7 8">
    <name type="scientific">Tetrabaena socialis</name>
    <dbReference type="NCBI Taxonomy" id="47790"/>
    <lineage>
        <taxon>Eukaryota</taxon>
        <taxon>Viridiplantae</taxon>
        <taxon>Chlorophyta</taxon>
        <taxon>core chlorophytes</taxon>
        <taxon>Chlorophyceae</taxon>
        <taxon>CS clade</taxon>
        <taxon>Chlamydomonadales</taxon>
        <taxon>Tetrabaenaceae</taxon>
        <taxon>Tetrabaena</taxon>
    </lineage>
</organism>
<dbReference type="Pfam" id="PF02656">
    <property type="entry name" value="DUF202"/>
    <property type="match status" value="1"/>
</dbReference>
<dbReference type="GO" id="GO:0012505">
    <property type="term" value="C:endomembrane system"/>
    <property type="evidence" value="ECO:0007669"/>
    <property type="project" value="UniProtKB-SubCell"/>
</dbReference>
<evidence type="ECO:0000313" key="8">
    <source>
        <dbReference type="Proteomes" id="UP000236333"/>
    </source>
</evidence>
<evidence type="ECO:0000256" key="2">
    <source>
        <dbReference type="ARBA" id="ARBA00022692"/>
    </source>
</evidence>
<evidence type="ECO:0000256" key="1">
    <source>
        <dbReference type="ARBA" id="ARBA00004127"/>
    </source>
</evidence>
<protein>
    <recommendedName>
        <fullName evidence="6">DUF202 domain-containing protein</fullName>
    </recommendedName>
</protein>
<evidence type="ECO:0000256" key="5">
    <source>
        <dbReference type="SAM" id="Phobius"/>
    </source>
</evidence>
<keyword evidence="2 5" id="KW-0812">Transmembrane</keyword>
<dbReference type="Proteomes" id="UP000236333">
    <property type="component" value="Unassembled WGS sequence"/>
</dbReference>
<evidence type="ECO:0000256" key="3">
    <source>
        <dbReference type="ARBA" id="ARBA00022989"/>
    </source>
</evidence>
<keyword evidence="8" id="KW-1185">Reference proteome</keyword>
<keyword evidence="4 5" id="KW-0472">Membrane</keyword>